<evidence type="ECO:0000313" key="2">
    <source>
        <dbReference type="Proteomes" id="UP000288805"/>
    </source>
</evidence>
<comment type="caution">
    <text evidence="1">The sequence shown here is derived from an EMBL/GenBank/DDBJ whole genome shotgun (WGS) entry which is preliminary data.</text>
</comment>
<dbReference type="AlphaFoldDB" id="A0A438CFQ0"/>
<gene>
    <name evidence="1" type="ORF">CK203_105176</name>
</gene>
<organism evidence="1 2">
    <name type="scientific">Vitis vinifera</name>
    <name type="common">Grape</name>
    <dbReference type="NCBI Taxonomy" id="29760"/>
    <lineage>
        <taxon>Eukaryota</taxon>
        <taxon>Viridiplantae</taxon>
        <taxon>Streptophyta</taxon>
        <taxon>Embryophyta</taxon>
        <taxon>Tracheophyta</taxon>
        <taxon>Spermatophyta</taxon>
        <taxon>Magnoliopsida</taxon>
        <taxon>eudicotyledons</taxon>
        <taxon>Gunneridae</taxon>
        <taxon>Pentapetalae</taxon>
        <taxon>rosids</taxon>
        <taxon>Vitales</taxon>
        <taxon>Vitaceae</taxon>
        <taxon>Viteae</taxon>
        <taxon>Vitis</taxon>
    </lineage>
</organism>
<evidence type="ECO:0008006" key="3">
    <source>
        <dbReference type="Google" id="ProtNLM"/>
    </source>
</evidence>
<accession>A0A438CFQ0</accession>
<name>A0A438CFQ0_VITVI</name>
<proteinExistence type="predicted"/>
<evidence type="ECO:0000313" key="1">
    <source>
        <dbReference type="EMBL" id="RVW22038.1"/>
    </source>
</evidence>
<reference evidence="1 2" key="1">
    <citation type="journal article" date="2018" name="PLoS Genet.">
        <title>Population sequencing reveals clonal diversity and ancestral inbreeding in the grapevine cultivar Chardonnay.</title>
        <authorList>
            <person name="Roach M.J."/>
            <person name="Johnson D.L."/>
            <person name="Bohlmann J."/>
            <person name="van Vuuren H.J."/>
            <person name="Jones S.J."/>
            <person name="Pretorius I.S."/>
            <person name="Schmidt S.A."/>
            <person name="Borneman A.R."/>
        </authorList>
    </citation>
    <scope>NUCLEOTIDE SEQUENCE [LARGE SCALE GENOMIC DNA]</scope>
    <source>
        <strain evidence="2">cv. Chardonnay</strain>
        <tissue evidence="1">Leaf</tissue>
    </source>
</reference>
<sequence>MVGRGGQGWRLVCQRFGSFQQFHGQTQGFEEEILKLLKKMKWRREVKTRELGKREEIFGFSEVCVRAARFGSGRVFHFVQVELEAIKGLNAPMRRFLDVIIELELRDLLLVEVFFLDMEGRTTAREGQLGLETVSVHSGFWDAKEREGTLSTAEAGEVRGVFSEEEVFGALSELNGDKALRLDSFFMAFWQFSWEFVRDEVLNFFNEFHEHGRLKKVVDKVVSKLQNASVEGRQILDAMFIANGAVDSMLKKRDCPMLGSLLISGANKPTALQLALRRLMTT</sequence>
<dbReference type="EMBL" id="QGNW01002254">
    <property type="protein sequence ID" value="RVW22038.1"/>
    <property type="molecule type" value="Genomic_DNA"/>
</dbReference>
<protein>
    <recommendedName>
        <fullName evidence="3">DUF4283 domain-containing protein</fullName>
    </recommendedName>
</protein>
<dbReference type="Proteomes" id="UP000288805">
    <property type="component" value="Unassembled WGS sequence"/>
</dbReference>